<sequence>MAKKSRIAGVSVKQNHEGQGKLSKSYKNRPKKRKAIGETKIDSQESTSKKVRFSISESMPPESSRQSKSESNITKRERRAKEKLPRFMKPELRTIKKSGSIFDKVQLTASGKPNWVEIKKESSKIRRVRKEKKQTHFEIILQVKKIWEMARHENFPVDKRAQEIVKLHSLVQNQLNKLIYAHDTSRIVQGLLRLGSQSVRSSICDELAPEFTEMMQKKFSAFIIKSILKYCDGKWKTKVLESMKGSIVKLMTNSASAPLVDHVYTQIASPDQKISMEKEFFGSLLLTVGEPATGSIPNILSHLTAENKAAVFESIKENIVKVTAKGNFSALLCQVTLHFIEECSQEDKEEVLSLFSPHILDIVHTKPGSRLAMQCVWNLGKKVRKQIVKKMKGNIETLASSENSFWIILALLDAVDDTVLLNKVVVSEIAKSATTLVKTEQGRKVLFYLIAHRDTVFFHPKDLENLKQGDACCLKSMEKKREELSPVVDDFLLRISKEVEIWLENPKVAMVTLAALKKGQGEKLCKALQAIARYICSDVKLDNQPLIENPGMNLILKKLLKIDDLKKDDSDKFSVHLASVLEAATIKKWISCNRGAFLLVGILEAKSEEATKTLVSKITRPLKEQIRKAPHVGAKVLIRVLKEVAPDLGDWELTNTDD</sequence>
<dbReference type="PANTHER" id="PTHR13389:SF0">
    <property type="entry name" value="PUMILIO HOMOLOG 3"/>
    <property type="match status" value="1"/>
</dbReference>
<dbReference type="Gene3D" id="1.25.10.10">
    <property type="entry name" value="Leucine-rich Repeat Variant"/>
    <property type="match status" value="1"/>
</dbReference>
<keyword evidence="6" id="KW-1185">Reference proteome</keyword>
<feature type="domain" description="PUM-HD" evidence="4">
    <location>
        <begin position="148"/>
        <end position="517"/>
    </location>
</feature>
<feature type="region of interest" description="Disordered" evidence="3">
    <location>
        <begin position="1"/>
        <end position="84"/>
    </location>
</feature>
<dbReference type="InterPro" id="IPR012959">
    <property type="entry name" value="CPL_dom"/>
</dbReference>
<keyword evidence="2" id="KW-0694">RNA-binding</keyword>
<organism evidence="5 6">
    <name type="scientific">Gryllus longicercus</name>
    <dbReference type="NCBI Taxonomy" id="2509291"/>
    <lineage>
        <taxon>Eukaryota</taxon>
        <taxon>Metazoa</taxon>
        <taxon>Ecdysozoa</taxon>
        <taxon>Arthropoda</taxon>
        <taxon>Hexapoda</taxon>
        <taxon>Insecta</taxon>
        <taxon>Pterygota</taxon>
        <taxon>Neoptera</taxon>
        <taxon>Polyneoptera</taxon>
        <taxon>Orthoptera</taxon>
        <taxon>Ensifera</taxon>
        <taxon>Gryllidea</taxon>
        <taxon>Grylloidea</taxon>
        <taxon>Gryllidae</taxon>
        <taxon>Gryllinae</taxon>
        <taxon>Gryllus</taxon>
    </lineage>
</organism>
<dbReference type="InterPro" id="IPR011989">
    <property type="entry name" value="ARM-like"/>
</dbReference>
<dbReference type="Pfam" id="PF08144">
    <property type="entry name" value="CPL"/>
    <property type="match status" value="1"/>
</dbReference>
<evidence type="ECO:0000259" key="4">
    <source>
        <dbReference type="PROSITE" id="PS50303"/>
    </source>
</evidence>
<dbReference type="PANTHER" id="PTHR13389">
    <property type="entry name" value="PUMILIO HOMOLOG 3"/>
    <property type="match status" value="1"/>
</dbReference>
<dbReference type="Proteomes" id="UP001378592">
    <property type="component" value="Unassembled WGS sequence"/>
</dbReference>
<evidence type="ECO:0000256" key="3">
    <source>
        <dbReference type="SAM" id="MobiDB-lite"/>
    </source>
</evidence>
<feature type="compositionally biased region" description="Polar residues" evidence="3">
    <location>
        <begin position="55"/>
        <end position="64"/>
    </location>
</feature>
<dbReference type="InterPro" id="IPR033133">
    <property type="entry name" value="PUM-HD"/>
</dbReference>
<evidence type="ECO:0000256" key="2">
    <source>
        <dbReference type="ARBA" id="ARBA00022884"/>
    </source>
</evidence>
<gene>
    <name evidence="5" type="ORF">R5R35_014536</name>
</gene>
<proteinExistence type="predicted"/>
<dbReference type="AlphaFoldDB" id="A0AAN9V5M4"/>
<dbReference type="InterPro" id="IPR001313">
    <property type="entry name" value="Pumilio_RNA-bd_rpt"/>
</dbReference>
<feature type="compositionally biased region" description="Basic residues" evidence="3">
    <location>
        <begin position="24"/>
        <end position="34"/>
    </location>
</feature>
<evidence type="ECO:0000313" key="6">
    <source>
        <dbReference type="Proteomes" id="UP001378592"/>
    </source>
</evidence>
<dbReference type="EMBL" id="JAZDUA010000653">
    <property type="protein sequence ID" value="KAK7790228.1"/>
    <property type="molecule type" value="Genomic_DNA"/>
</dbReference>
<dbReference type="GO" id="GO:0006417">
    <property type="term" value="P:regulation of translation"/>
    <property type="evidence" value="ECO:0007669"/>
    <property type="project" value="TreeGrafter"/>
</dbReference>
<name>A0AAN9V5M4_9ORTH</name>
<reference evidence="5 6" key="1">
    <citation type="submission" date="2024-03" db="EMBL/GenBank/DDBJ databases">
        <title>The genome assembly and annotation of the cricket Gryllus longicercus Weissman &amp; Gray.</title>
        <authorList>
            <person name="Szrajer S."/>
            <person name="Gray D."/>
            <person name="Ylla G."/>
        </authorList>
    </citation>
    <scope>NUCLEOTIDE SEQUENCE [LARGE SCALE GENOMIC DNA]</scope>
    <source>
        <strain evidence="5">DAG 2021-001</strain>
        <tissue evidence="5">Whole body minus gut</tissue>
    </source>
</reference>
<evidence type="ECO:0000256" key="1">
    <source>
        <dbReference type="ARBA" id="ARBA00022737"/>
    </source>
</evidence>
<dbReference type="GO" id="GO:0003729">
    <property type="term" value="F:mRNA binding"/>
    <property type="evidence" value="ECO:0007669"/>
    <property type="project" value="TreeGrafter"/>
</dbReference>
<dbReference type="InterPro" id="IPR016024">
    <property type="entry name" value="ARM-type_fold"/>
</dbReference>
<dbReference type="PROSITE" id="PS50303">
    <property type="entry name" value="PUM_HD"/>
    <property type="match status" value="1"/>
</dbReference>
<dbReference type="SUPFAM" id="SSF48371">
    <property type="entry name" value="ARM repeat"/>
    <property type="match status" value="1"/>
</dbReference>
<protein>
    <recommendedName>
        <fullName evidence="4">PUM-HD domain-containing protein</fullName>
    </recommendedName>
</protein>
<keyword evidence="1" id="KW-0677">Repeat</keyword>
<dbReference type="InterPro" id="IPR040059">
    <property type="entry name" value="PUM3"/>
</dbReference>
<dbReference type="SMART" id="SM00025">
    <property type="entry name" value="Pumilio"/>
    <property type="match status" value="5"/>
</dbReference>
<comment type="caution">
    <text evidence="5">The sequence shown here is derived from an EMBL/GenBank/DDBJ whole genome shotgun (WGS) entry which is preliminary data.</text>
</comment>
<accession>A0AAN9V5M4</accession>
<feature type="compositionally biased region" description="Basic and acidic residues" evidence="3">
    <location>
        <begin position="65"/>
        <end position="84"/>
    </location>
</feature>
<dbReference type="GO" id="GO:0005730">
    <property type="term" value="C:nucleolus"/>
    <property type="evidence" value="ECO:0007669"/>
    <property type="project" value="TreeGrafter"/>
</dbReference>
<evidence type="ECO:0000313" key="5">
    <source>
        <dbReference type="EMBL" id="KAK7790228.1"/>
    </source>
</evidence>